<evidence type="ECO:0000313" key="2">
    <source>
        <dbReference type="EMBL" id="PAA46172.1"/>
    </source>
</evidence>
<sequence>WREVRPESARALFEVPVAENCQPGTVAVVTKVGYRLHERTLRPSSCWRGQIHLKILVTQ</sequence>
<dbReference type="GO" id="GO:0042803">
    <property type="term" value="F:protein homodimerization activity"/>
    <property type="evidence" value="ECO:0007669"/>
    <property type="project" value="InterPro"/>
</dbReference>
<reference evidence="2 3" key="1">
    <citation type="submission" date="2017-06" db="EMBL/GenBank/DDBJ databases">
        <title>A platform for efficient transgenesis in Macrostomum lignano, a flatworm model organism for stem cell research.</title>
        <authorList>
            <person name="Berezikov E."/>
        </authorList>
    </citation>
    <scope>NUCLEOTIDE SEQUENCE [LARGE SCALE GENOMIC DNA]</scope>
    <source>
        <strain evidence="2">DV1</strain>
        <tissue evidence="2">Whole organism</tissue>
    </source>
</reference>
<accession>A0A267DC72</accession>
<dbReference type="EMBL" id="NIVC01005016">
    <property type="protein sequence ID" value="PAA46172.1"/>
    <property type="molecule type" value="Genomic_DNA"/>
</dbReference>
<dbReference type="Pfam" id="PF01025">
    <property type="entry name" value="GrpE"/>
    <property type="match status" value="1"/>
</dbReference>
<dbReference type="Proteomes" id="UP000215902">
    <property type="component" value="Unassembled WGS sequence"/>
</dbReference>
<dbReference type="InterPro" id="IPR009012">
    <property type="entry name" value="GrpE_head"/>
</dbReference>
<dbReference type="OrthoDB" id="201635at2759"/>
<protein>
    <submittedName>
        <fullName evidence="2">Uncharacterized protein</fullName>
    </submittedName>
</protein>
<proteinExistence type="predicted"/>
<feature type="non-terminal residue" evidence="2">
    <location>
        <position position="1"/>
    </location>
</feature>
<dbReference type="AlphaFoldDB" id="A0A267DC72"/>
<dbReference type="Gene3D" id="2.30.22.10">
    <property type="entry name" value="Head domain of nucleotide exchange factor GrpE"/>
    <property type="match status" value="1"/>
</dbReference>
<dbReference type="GO" id="GO:0000774">
    <property type="term" value="F:adenyl-nucleotide exchange factor activity"/>
    <property type="evidence" value="ECO:0007669"/>
    <property type="project" value="InterPro"/>
</dbReference>
<comment type="caution">
    <text evidence="2">The sequence shown here is derived from an EMBL/GenBank/DDBJ whole genome shotgun (WGS) entry which is preliminary data.</text>
</comment>
<evidence type="ECO:0000256" key="1">
    <source>
        <dbReference type="ARBA" id="ARBA00023186"/>
    </source>
</evidence>
<evidence type="ECO:0000313" key="3">
    <source>
        <dbReference type="Proteomes" id="UP000215902"/>
    </source>
</evidence>
<dbReference type="SUPFAM" id="SSF51064">
    <property type="entry name" value="Head domain of nucleotide exchange factor GrpE"/>
    <property type="match status" value="1"/>
</dbReference>
<gene>
    <name evidence="2" type="ORF">BOX15_Mlig023729g5</name>
</gene>
<keyword evidence="1" id="KW-0143">Chaperone</keyword>
<dbReference type="GO" id="GO:0051087">
    <property type="term" value="F:protein-folding chaperone binding"/>
    <property type="evidence" value="ECO:0007669"/>
    <property type="project" value="InterPro"/>
</dbReference>
<organism evidence="2 3">
    <name type="scientific">Macrostomum lignano</name>
    <dbReference type="NCBI Taxonomy" id="282301"/>
    <lineage>
        <taxon>Eukaryota</taxon>
        <taxon>Metazoa</taxon>
        <taxon>Spiralia</taxon>
        <taxon>Lophotrochozoa</taxon>
        <taxon>Platyhelminthes</taxon>
        <taxon>Rhabditophora</taxon>
        <taxon>Macrostomorpha</taxon>
        <taxon>Macrostomida</taxon>
        <taxon>Macrostomidae</taxon>
        <taxon>Macrostomum</taxon>
    </lineage>
</organism>
<dbReference type="InterPro" id="IPR000740">
    <property type="entry name" value="GrpE"/>
</dbReference>
<name>A0A267DC72_9PLAT</name>
<keyword evidence="3" id="KW-1185">Reference proteome</keyword>
<dbReference type="GO" id="GO:0006457">
    <property type="term" value="P:protein folding"/>
    <property type="evidence" value="ECO:0007669"/>
    <property type="project" value="InterPro"/>
</dbReference>